<dbReference type="Pfam" id="PF26424">
    <property type="entry name" value="DUF8115"/>
    <property type="match status" value="1"/>
</dbReference>
<evidence type="ECO:0000313" key="3">
    <source>
        <dbReference type="EMBL" id="MFC7188378.1"/>
    </source>
</evidence>
<keyword evidence="4" id="KW-1185">Reference proteome</keyword>
<evidence type="ECO:0000256" key="1">
    <source>
        <dbReference type="SAM" id="MobiDB-lite"/>
    </source>
</evidence>
<dbReference type="EMBL" id="JBHSZZ010000114">
    <property type="protein sequence ID" value="MFC7188378.1"/>
    <property type="molecule type" value="Genomic_DNA"/>
</dbReference>
<feature type="compositionally biased region" description="Basic and acidic residues" evidence="1">
    <location>
        <begin position="9"/>
        <end position="25"/>
    </location>
</feature>
<protein>
    <recommendedName>
        <fullName evidence="2">DUF8115 domain-containing protein</fullName>
    </recommendedName>
</protein>
<evidence type="ECO:0000313" key="4">
    <source>
        <dbReference type="Proteomes" id="UP001596390"/>
    </source>
</evidence>
<dbReference type="Proteomes" id="UP001596390">
    <property type="component" value="Unassembled WGS sequence"/>
</dbReference>
<organism evidence="3 4">
    <name type="scientific">Halorubrum yunnanense</name>
    <dbReference type="NCBI Taxonomy" id="1526162"/>
    <lineage>
        <taxon>Archaea</taxon>
        <taxon>Methanobacteriati</taxon>
        <taxon>Methanobacteriota</taxon>
        <taxon>Stenosarchaea group</taxon>
        <taxon>Halobacteria</taxon>
        <taxon>Halobacteriales</taxon>
        <taxon>Haloferacaceae</taxon>
        <taxon>Halorubrum</taxon>
    </lineage>
</organism>
<reference evidence="3 4" key="1">
    <citation type="journal article" date="2019" name="Int. J. Syst. Evol. Microbiol.">
        <title>The Global Catalogue of Microorganisms (GCM) 10K type strain sequencing project: providing services to taxonomists for standard genome sequencing and annotation.</title>
        <authorList>
            <consortium name="The Broad Institute Genomics Platform"/>
            <consortium name="The Broad Institute Genome Sequencing Center for Infectious Disease"/>
            <person name="Wu L."/>
            <person name="Ma J."/>
        </authorList>
    </citation>
    <scope>NUCLEOTIDE SEQUENCE [LARGE SCALE GENOMIC DNA]</scope>
    <source>
        <strain evidence="3 4">Q85</strain>
    </source>
</reference>
<evidence type="ECO:0000259" key="2">
    <source>
        <dbReference type="Pfam" id="PF26424"/>
    </source>
</evidence>
<sequence length="129" mass="14172">MTDTDEELEKLREQESKGNRLDRENPQSQPDFADAIEEALAAVAEGDTSDTITAYDPRLAAVLEALEQEGKMDDVFEQLQASYDGDSGLAKPSRSAIIRLAVRVGLQDGTDDVLDDLEEAITRRETTTV</sequence>
<feature type="region of interest" description="Disordered" evidence="1">
    <location>
        <begin position="1"/>
        <end position="30"/>
    </location>
</feature>
<dbReference type="InterPro" id="IPR058428">
    <property type="entry name" value="DUF8115"/>
</dbReference>
<name>A0ABD5YL73_9EURY</name>
<dbReference type="AlphaFoldDB" id="A0ABD5YL73"/>
<comment type="caution">
    <text evidence="3">The sequence shown here is derived from an EMBL/GenBank/DDBJ whole genome shotgun (WGS) entry which is preliminary data.</text>
</comment>
<proteinExistence type="predicted"/>
<dbReference type="RefSeq" id="WP_267665806.1">
    <property type="nucleotide sequence ID" value="NZ_JAODIX010000114.1"/>
</dbReference>
<accession>A0ABD5YL73</accession>
<feature type="domain" description="DUF8115" evidence="2">
    <location>
        <begin position="3"/>
        <end position="127"/>
    </location>
</feature>
<gene>
    <name evidence="3" type="ORF">ACFQMK_16205</name>
</gene>